<dbReference type="EMBL" id="CP089977">
    <property type="protein sequence ID" value="UXZ05711.1"/>
    <property type="molecule type" value="Genomic_DNA"/>
</dbReference>
<dbReference type="Proteomes" id="UP001063782">
    <property type="component" value="Chromosome"/>
</dbReference>
<keyword evidence="5 8" id="KW-0812">Transmembrane</keyword>
<dbReference type="NCBIfam" id="TIGR00688">
    <property type="entry name" value="rarD"/>
    <property type="match status" value="1"/>
</dbReference>
<feature type="transmembrane region" description="Helical" evidence="8">
    <location>
        <begin position="50"/>
        <end position="68"/>
    </location>
</feature>
<evidence type="ECO:0000313" key="9">
    <source>
        <dbReference type="EMBL" id="UXZ05711.1"/>
    </source>
</evidence>
<keyword evidence="4" id="KW-1003">Cell membrane</keyword>
<protein>
    <submittedName>
        <fullName evidence="9">EamA family transporter RarD</fullName>
    </submittedName>
</protein>
<proteinExistence type="inferred from homology"/>
<dbReference type="SUPFAM" id="SSF103481">
    <property type="entry name" value="Multidrug resistance efflux transporter EmrE"/>
    <property type="match status" value="1"/>
</dbReference>
<keyword evidence="3" id="KW-0813">Transport</keyword>
<evidence type="ECO:0000256" key="1">
    <source>
        <dbReference type="ARBA" id="ARBA00004651"/>
    </source>
</evidence>
<keyword evidence="10" id="KW-1185">Reference proteome</keyword>
<dbReference type="InterPro" id="IPR004626">
    <property type="entry name" value="RarD"/>
</dbReference>
<dbReference type="InterPro" id="IPR037185">
    <property type="entry name" value="EmrE-like"/>
</dbReference>
<gene>
    <name evidence="9" type="primary">rarD</name>
    <name evidence="9" type="ORF">LU297_04565</name>
</gene>
<feature type="transmembrane region" description="Helical" evidence="8">
    <location>
        <begin position="222"/>
        <end position="240"/>
    </location>
</feature>
<feature type="transmembrane region" description="Helical" evidence="8">
    <location>
        <begin position="118"/>
        <end position="137"/>
    </location>
</feature>
<name>A0ABY6F6I3_9GAMM</name>
<evidence type="ECO:0000256" key="3">
    <source>
        <dbReference type="ARBA" id="ARBA00022448"/>
    </source>
</evidence>
<evidence type="ECO:0000256" key="2">
    <source>
        <dbReference type="ARBA" id="ARBA00007362"/>
    </source>
</evidence>
<feature type="transmembrane region" description="Helical" evidence="8">
    <location>
        <begin position="252"/>
        <end position="275"/>
    </location>
</feature>
<evidence type="ECO:0000256" key="5">
    <source>
        <dbReference type="ARBA" id="ARBA00022692"/>
    </source>
</evidence>
<evidence type="ECO:0000256" key="7">
    <source>
        <dbReference type="ARBA" id="ARBA00023136"/>
    </source>
</evidence>
<organism evidence="9 10">
    <name type="scientific">Moraxella nasicaprae</name>
    <dbReference type="NCBI Taxonomy" id="2904122"/>
    <lineage>
        <taxon>Bacteria</taxon>
        <taxon>Pseudomonadati</taxon>
        <taxon>Pseudomonadota</taxon>
        <taxon>Gammaproteobacteria</taxon>
        <taxon>Moraxellales</taxon>
        <taxon>Moraxellaceae</taxon>
        <taxon>Moraxella</taxon>
    </lineage>
</organism>
<dbReference type="RefSeq" id="WP_263077226.1">
    <property type="nucleotide sequence ID" value="NZ_CP089977.1"/>
</dbReference>
<sequence length="309" mass="33786">MSSLSLSMPSIAIKQSPVVFGVFLAIFSNLLFAVLYGYGKWLTVLSGTQIFLWRMVMMWLCLTVFLMVSGRLAQVKQELSTIKGIDSWLYFVAPTPILASQLWLFMWAPVHGQSVQVAMGYFLFPLAMVLAGCWLFGEKLSALQKMAVLLAVMGVSSEIWRTGSVSWATLWVCGTYPIYYVMRRKVAVSALAGLFFDVSIIAPVCLAYLAMMDIGTVGTSGVLLAKVFGLGAISVLAILSNVEASRLLPVSLFGMLGYLEPVLLFGLSVTLLGGVFDVQMLTSYGLIWLAVVCLIVQGIWHKKSVDDTL</sequence>
<feature type="transmembrane region" description="Helical" evidence="8">
    <location>
        <begin position="18"/>
        <end position="38"/>
    </location>
</feature>
<feature type="transmembrane region" description="Helical" evidence="8">
    <location>
        <begin position="88"/>
        <end position="106"/>
    </location>
</feature>
<feature type="transmembrane region" description="Helical" evidence="8">
    <location>
        <begin position="281"/>
        <end position="300"/>
    </location>
</feature>
<feature type="transmembrane region" description="Helical" evidence="8">
    <location>
        <begin position="186"/>
        <end position="210"/>
    </location>
</feature>
<evidence type="ECO:0000256" key="8">
    <source>
        <dbReference type="SAM" id="Phobius"/>
    </source>
</evidence>
<comment type="subcellular location">
    <subcellularLocation>
        <location evidence="1">Cell membrane</location>
        <topology evidence="1">Multi-pass membrane protein</topology>
    </subcellularLocation>
</comment>
<keyword evidence="7 8" id="KW-0472">Membrane</keyword>
<evidence type="ECO:0000256" key="6">
    <source>
        <dbReference type="ARBA" id="ARBA00022989"/>
    </source>
</evidence>
<evidence type="ECO:0000313" key="10">
    <source>
        <dbReference type="Proteomes" id="UP001063782"/>
    </source>
</evidence>
<evidence type="ECO:0000256" key="4">
    <source>
        <dbReference type="ARBA" id="ARBA00022475"/>
    </source>
</evidence>
<accession>A0ABY6F6I3</accession>
<comment type="similarity">
    <text evidence="2">Belongs to the EamA transporter family.</text>
</comment>
<keyword evidence="6 8" id="KW-1133">Transmembrane helix</keyword>
<reference evidence="9" key="1">
    <citation type="submission" date="2021-12" db="EMBL/GenBank/DDBJ databases">
        <title>taxonomy of Moraxella sp. ZY201224.</title>
        <authorList>
            <person name="Li F."/>
        </authorList>
    </citation>
    <scope>NUCLEOTIDE SEQUENCE</scope>
    <source>
        <strain evidence="9">ZY201224</strain>
    </source>
</reference>